<dbReference type="Pfam" id="PF21948">
    <property type="entry name" value="LplA-B_cat"/>
    <property type="match status" value="1"/>
</dbReference>
<dbReference type="AlphaFoldDB" id="W7U0F7"/>
<evidence type="ECO:0000256" key="5">
    <source>
        <dbReference type="ARBA" id="ARBA00023315"/>
    </source>
</evidence>
<sequence length="323" mass="36286">MIAGTLVGTMRAGLRRRVATLNIQGLVPYSLAWQLQQKLVAQRIVWQKEEQSGFDAMLVLEHSPVYTLGRSAKPGDVKFPLVEGTGQGGRGFEVFKTDRGGQVTWHGPGQIVIYPVVDLTHHKKDLRWYVRGLEEVVLRVLALHGVEGQRDEKHTGVWVKEQGPEGEELTKVAAIGVSASRWVTCHGLALNVDPDLRAFESIVPCGVRDRRVGCLKTLLSPHVAAELTTAQVRYELMEAFEDVFPSMELCVQEKKDQLKGTVDEMVLEDEEREDYIFVTDGTEQNVHHCQGLLRAFLPEKKRAGKKMVEKESNFPDKTHQEIL</sequence>
<keyword evidence="7" id="KW-0436">Ligase</keyword>
<feature type="domain" description="BPL/LPL catalytic" evidence="6">
    <location>
        <begin position="51"/>
        <end position="248"/>
    </location>
</feature>
<dbReference type="InterPro" id="IPR020605">
    <property type="entry name" value="Octanoyltransferase_CS"/>
</dbReference>
<gene>
    <name evidence="7" type="primary">BPL_LplA_LipB</name>
    <name evidence="7" type="ORF">Naga_100014g80</name>
</gene>
<dbReference type="PROSITE" id="PS01313">
    <property type="entry name" value="LIPB"/>
    <property type="match status" value="1"/>
</dbReference>
<name>W7U0F7_9STRA</name>
<accession>W7U0F7</accession>
<evidence type="ECO:0000256" key="2">
    <source>
        <dbReference type="ARBA" id="ARBA00007907"/>
    </source>
</evidence>
<keyword evidence="4" id="KW-0808">Transferase</keyword>
<evidence type="ECO:0000313" key="8">
    <source>
        <dbReference type="Proteomes" id="UP000019335"/>
    </source>
</evidence>
<dbReference type="HAMAP" id="MF_00013">
    <property type="entry name" value="LipB"/>
    <property type="match status" value="1"/>
</dbReference>
<evidence type="ECO:0000259" key="6">
    <source>
        <dbReference type="PROSITE" id="PS51733"/>
    </source>
</evidence>
<dbReference type="UniPathway" id="UPA00538">
    <property type="reaction ID" value="UER00592"/>
</dbReference>
<dbReference type="GO" id="GO:0016874">
    <property type="term" value="F:ligase activity"/>
    <property type="evidence" value="ECO:0007669"/>
    <property type="project" value="UniProtKB-KW"/>
</dbReference>
<keyword evidence="8" id="KW-1185">Reference proteome</keyword>
<comment type="similarity">
    <text evidence="2">Belongs to the LipB family.</text>
</comment>
<dbReference type="InterPro" id="IPR000544">
    <property type="entry name" value="Octanoyltransferase"/>
</dbReference>
<reference evidence="7 8" key="1">
    <citation type="journal article" date="2014" name="Mol. Plant">
        <title>Chromosome Scale Genome Assembly and Transcriptome Profiling of Nannochloropsis gaditana in Nitrogen Depletion.</title>
        <authorList>
            <person name="Corteggiani Carpinelli E."/>
            <person name="Telatin A."/>
            <person name="Vitulo N."/>
            <person name="Forcato C."/>
            <person name="D'Angelo M."/>
            <person name="Schiavon R."/>
            <person name="Vezzi A."/>
            <person name="Giacometti G.M."/>
            <person name="Morosinotto T."/>
            <person name="Valle G."/>
        </authorList>
    </citation>
    <scope>NUCLEOTIDE SEQUENCE [LARGE SCALE GENOMIC DNA]</scope>
    <source>
        <strain evidence="7 8">B-31</strain>
    </source>
</reference>
<dbReference type="InterPro" id="IPR045864">
    <property type="entry name" value="aa-tRNA-synth_II/BPL/LPL"/>
</dbReference>
<comment type="pathway">
    <text evidence="1">Protein modification; protein lipoylation via endogenous pathway; protein N(6)-(lipoyl)lysine from octanoyl-[acyl-carrier-protein]: step 1/2.</text>
</comment>
<dbReference type="GO" id="GO:0009249">
    <property type="term" value="P:protein lipoylation"/>
    <property type="evidence" value="ECO:0007669"/>
    <property type="project" value="InterPro"/>
</dbReference>
<protein>
    <recommendedName>
        <fullName evidence="3">lipoyl(octanoyl) transferase</fullName>
        <ecNumber evidence="3">2.3.1.181</ecNumber>
    </recommendedName>
</protein>
<evidence type="ECO:0000256" key="4">
    <source>
        <dbReference type="ARBA" id="ARBA00022679"/>
    </source>
</evidence>
<evidence type="ECO:0000256" key="1">
    <source>
        <dbReference type="ARBA" id="ARBA00004821"/>
    </source>
</evidence>
<dbReference type="PANTHER" id="PTHR10993:SF7">
    <property type="entry name" value="LIPOYLTRANSFERASE 2, MITOCHONDRIAL-RELATED"/>
    <property type="match status" value="1"/>
</dbReference>
<proteinExistence type="inferred from homology"/>
<evidence type="ECO:0000256" key="3">
    <source>
        <dbReference type="ARBA" id="ARBA00012334"/>
    </source>
</evidence>
<dbReference type="OrthoDB" id="19908at2759"/>
<dbReference type="GO" id="GO:0033819">
    <property type="term" value="F:lipoyl(octanoyl) transferase activity"/>
    <property type="evidence" value="ECO:0007669"/>
    <property type="project" value="UniProtKB-EC"/>
</dbReference>
<dbReference type="EC" id="2.3.1.181" evidence="3"/>
<dbReference type="NCBIfam" id="NF010925">
    <property type="entry name" value="PRK14345.1"/>
    <property type="match status" value="1"/>
</dbReference>
<dbReference type="InterPro" id="IPR004143">
    <property type="entry name" value="BPL_LPL_catalytic"/>
</dbReference>
<organism evidence="7 8">
    <name type="scientific">Nannochloropsis gaditana</name>
    <dbReference type="NCBI Taxonomy" id="72520"/>
    <lineage>
        <taxon>Eukaryota</taxon>
        <taxon>Sar</taxon>
        <taxon>Stramenopiles</taxon>
        <taxon>Ochrophyta</taxon>
        <taxon>Eustigmatophyceae</taxon>
        <taxon>Eustigmatales</taxon>
        <taxon>Monodopsidaceae</taxon>
        <taxon>Nannochloropsis</taxon>
    </lineage>
</organism>
<dbReference type="SUPFAM" id="SSF55681">
    <property type="entry name" value="Class II aaRS and biotin synthetases"/>
    <property type="match status" value="1"/>
</dbReference>
<dbReference type="PROSITE" id="PS51733">
    <property type="entry name" value="BPL_LPL_CATALYTIC"/>
    <property type="match status" value="1"/>
</dbReference>
<dbReference type="PANTHER" id="PTHR10993">
    <property type="entry name" value="OCTANOYLTRANSFERASE"/>
    <property type="match status" value="1"/>
</dbReference>
<comment type="caution">
    <text evidence="7">The sequence shown here is derived from an EMBL/GenBank/DDBJ whole genome shotgun (WGS) entry which is preliminary data.</text>
</comment>
<dbReference type="Gene3D" id="3.30.930.10">
    <property type="entry name" value="Bira Bifunctional Protein, Domain 2"/>
    <property type="match status" value="1"/>
</dbReference>
<keyword evidence="5" id="KW-0012">Acyltransferase</keyword>
<evidence type="ECO:0000313" key="7">
    <source>
        <dbReference type="EMBL" id="EWM26099.1"/>
    </source>
</evidence>
<dbReference type="CDD" id="cd16444">
    <property type="entry name" value="LipB"/>
    <property type="match status" value="1"/>
</dbReference>
<dbReference type="Proteomes" id="UP000019335">
    <property type="component" value="Chromosome 9"/>
</dbReference>
<dbReference type="NCBIfam" id="TIGR00214">
    <property type="entry name" value="lipB"/>
    <property type="match status" value="1"/>
</dbReference>
<dbReference type="EMBL" id="AZIL01000703">
    <property type="protein sequence ID" value="EWM26099.1"/>
    <property type="molecule type" value="Genomic_DNA"/>
</dbReference>